<feature type="non-terminal residue" evidence="1">
    <location>
        <position position="63"/>
    </location>
</feature>
<dbReference type="AlphaFoldDB" id="A0A382GF64"/>
<proteinExistence type="predicted"/>
<feature type="non-terminal residue" evidence="1">
    <location>
        <position position="1"/>
    </location>
</feature>
<gene>
    <name evidence="1" type="ORF">METZ01_LOCUS226229</name>
</gene>
<reference evidence="1" key="1">
    <citation type="submission" date="2018-05" db="EMBL/GenBank/DDBJ databases">
        <authorList>
            <person name="Lanie J.A."/>
            <person name="Ng W.-L."/>
            <person name="Kazmierczak K.M."/>
            <person name="Andrzejewski T.M."/>
            <person name="Davidsen T.M."/>
            <person name="Wayne K.J."/>
            <person name="Tettelin H."/>
            <person name="Glass J.I."/>
            <person name="Rusch D."/>
            <person name="Podicherti R."/>
            <person name="Tsui H.-C.T."/>
            <person name="Winkler M.E."/>
        </authorList>
    </citation>
    <scope>NUCLEOTIDE SEQUENCE</scope>
</reference>
<protein>
    <submittedName>
        <fullName evidence="1">Uncharacterized protein</fullName>
    </submittedName>
</protein>
<organism evidence="1">
    <name type="scientific">marine metagenome</name>
    <dbReference type="NCBI Taxonomy" id="408172"/>
    <lineage>
        <taxon>unclassified sequences</taxon>
        <taxon>metagenomes</taxon>
        <taxon>ecological metagenomes</taxon>
    </lineage>
</organism>
<evidence type="ECO:0000313" key="1">
    <source>
        <dbReference type="EMBL" id="SVB73375.1"/>
    </source>
</evidence>
<dbReference type="EMBL" id="UINC01054994">
    <property type="protein sequence ID" value="SVB73375.1"/>
    <property type="molecule type" value="Genomic_DNA"/>
</dbReference>
<name>A0A382GF64_9ZZZZ</name>
<accession>A0A382GF64</accession>
<sequence>PNPFVYSANRSLVFFRHCFHYSGWVSALGSLYPHGYSDLCRNYIIFSGEILVFISPGRGGRRI</sequence>